<keyword evidence="2" id="KW-0472">Membrane</keyword>
<feature type="transmembrane region" description="Helical" evidence="2">
    <location>
        <begin position="241"/>
        <end position="262"/>
    </location>
</feature>
<reference evidence="3" key="1">
    <citation type="submission" date="2021-01" db="EMBL/GenBank/DDBJ databases">
        <title>Whole genome shotgun sequence of Actinocatenispora rupis NBRC 107355.</title>
        <authorList>
            <person name="Komaki H."/>
            <person name="Tamura T."/>
        </authorList>
    </citation>
    <scope>NUCLEOTIDE SEQUENCE</scope>
    <source>
        <strain evidence="3">NBRC 107355</strain>
    </source>
</reference>
<dbReference type="RefSeq" id="WP_345710082.1">
    <property type="nucleotide sequence ID" value="NZ_BAAAZM010000002.1"/>
</dbReference>
<feature type="transmembrane region" description="Helical" evidence="2">
    <location>
        <begin position="269"/>
        <end position="286"/>
    </location>
</feature>
<dbReference type="EMBL" id="BOMB01000003">
    <property type="protein sequence ID" value="GID09789.1"/>
    <property type="molecule type" value="Genomic_DNA"/>
</dbReference>
<feature type="compositionally biased region" description="Basic and acidic residues" evidence="1">
    <location>
        <begin position="13"/>
        <end position="26"/>
    </location>
</feature>
<feature type="transmembrane region" description="Helical" evidence="2">
    <location>
        <begin position="67"/>
        <end position="85"/>
    </location>
</feature>
<name>A0A8J3J461_9ACTN</name>
<keyword evidence="4" id="KW-1185">Reference proteome</keyword>
<evidence type="ECO:0000313" key="4">
    <source>
        <dbReference type="Proteomes" id="UP000612808"/>
    </source>
</evidence>
<evidence type="ECO:0000256" key="2">
    <source>
        <dbReference type="SAM" id="Phobius"/>
    </source>
</evidence>
<feature type="region of interest" description="Disordered" evidence="1">
    <location>
        <begin position="1"/>
        <end position="30"/>
    </location>
</feature>
<protein>
    <submittedName>
        <fullName evidence="3">Uncharacterized protein</fullName>
    </submittedName>
</protein>
<feature type="transmembrane region" description="Helical" evidence="2">
    <location>
        <begin position="452"/>
        <end position="469"/>
    </location>
</feature>
<feature type="transmembrane region" description="Helical" evidence="2">
    <location>
        <begin position="390"/>
        <end position="415"/>
    </location>
</feature>
<evidence type="ECO:0000313" key="3">
    <source>
        <dbReference type="EMBL" id="GID09789.1"/>
    </source>
</evidence>
<gene>
    <name evidence="3" type="ORF">Aru02nite_06780</name>
</gene>
<proteinExistence type="predicted"/>
<feature type="transmembrane region" description="Helical" evidence="2">
    <location>
        <begin position="152"/>
        <end position="172"/>
    </location>
</feature>
<keyword evidence="2" id="KW-0812">Transmembrane</keyword>
<comment type="caution">
    <text evidence="3">The sequence shown here is derived from an EMBL/GenBank/DDBJ whole genome shotgun (WGS) entry which is preliminary data.</text>
</comment>
<feature type="transmembrane region" description="Helical" evidence="2">
    <location>
        <begin position="36"/>
        <end position="55"/>
    </location>
</feature>
<keyword evidence="2" id="KW-1133">Transmembrane helix</keyword>
<dbReference type="Proteomes" id="UP000612808">
    <property type="component" value="Unassembled WGS sequence"/>
</dbReference>
<feature type="transmembrane region" description="Helical" evidence="2">
    <location>
        <begin position="514"/>
        <end position="534"/>
    </location>
</feature>
<feature type="transmembrane region" description="Helical" evidence="2">
    <location>
        <begin position="489"/>
        <end position="508"/>
    </location>
</feature>
<sequence length="797" mass="83894">MTRQTSLPPSRAARPDDATPQRDDTTGPRNRLRRTAFAALPWALVAATLVAALLVTGTPVGAIARYAAYWLLAVLLPGTLVYRALRGSTGNLPEDLGYGAVTGLLCELVAWAIGTATGFQHLLWVWPVAVAAAFLAVPPMRRHWRIAEPRPLPLRWSWGVAAACVGAIVWAAGEWAHTPLPPTTADYYPDLLYHLGLVHELTRTMPFQVPQVAGEVLRYHYLSDAHLASASLVTGVDPAVVLFRLWLGPVLVVSAVVIAALARQVTGRWWAGPVTAGVALLARPLLPGGPAAVPGGLPVSLLSPSQTYLVPFLVVLTALGVDLVRGRPLGRAWWLVGPLALACAGAKSSGLPLLVAGLALATVARAATARSRRTVAGEGIDARPAWWPPLLALGVLLAAMGLGSTVFVGGGAGGLTVQVGSQLQWIEPYVAMFRPLGPTAPGPLPPGLAHPHPAGVLFALGIVAWWILLQAPRIVGLAVPLGRSRRDPAVWLLAGATVAGTGAMWLLFHPSDSQAYFFLPTLPYAAVLTVLLLTPRPGATRSAPRVLLAASAVGLLAAGLLRIASGHAPEPAHTYRAWAAGMARPVLAAAVVAVVLAAAWLLVRRRPGLRGHGTAVAVSAVLGASLAAGAIGTLPRAAAVVTGVPAPTAAAGPVWAAEIRAAQWLDGHARPDDVVATNVHCLHLRTRPWCDSRAFWVSGFGGHRTLVESWAYTDAAIAAHGRHGHAYPAQPFGDRSLYEENERAFAAPDAATLATLRRRYAVRWLFADTRAAPVSPRLPRFAHRRHTDGPVTIYELP</sequence>
<organism evidence="3 4">
    <name type="scientific">Actinocatenispora rupis</name>
    <dbReference type="NCBI Taxonomy" id="519421"/>
    <lineage>
        <taxon>Bacteria</taxon>
        <taxon>Bacillati</taxon>
        <taxon>Actinomycetota</taxon>
        <taxon>Actinomycetes</taxon>
        <taxon>Micromonosporales</taxon>
        <taxon>Micromonosporaceae</taxon>
        <taxon>Actinocatenispora</taxon>
    </lineage>
</organism>
<feature type="transmembrane region" description="Helical" evidence="2">
    <location>
        <begin position="546"/>
        <end position="565"/>
    </location>
</feature>
<evidence type="ECO:0000256" key="1">
    <source>
        <dbReference type="SAM" id="MobiDB-lite"/>
    </source>
</evidence>
<feature type="transmembrane region" description="Helical" evidence="2">
    <location>
        <begin position="97"/>
        <end position="116"/>
    </location>
</feature>
<accession>A0A8J3J461</accession>
<feature type="transmembrane region" description="Helical" evidence="2">
    <location>
        <begin position="585"/>
        <end position="603"/>
    </location>
</feature>
<dbReference type="AlphaFoldDB" id="A0A8J3J461"/>
<feature type="transmembrane region" description="Helical" evidence="2">
    <location>
        <begin position="615"/>
        <end position="634"/>
    </location>
</feature>
<feature type="transmembrane region" description="Helical" evidence="2">
    <location>
        <begin position="122"/>
        <end position="140"/>
    </location>
</feature>
<feature type="transmembrane region" description="Helical" evidence="2">
    <location>
        <begin position="306"/>
        <end position="324"/>
    </location>
</feature>